<comment type="caution">
    <text evidence="10">The sequence shown here is derived from an EMBL/GenBank/DDBJ whole genome shotgun (WGS) entry which is preliminary data.</text>
</comment>
<evidence type="ECO:0000256" key="4">
    <source>
        <dbReference type="ARBA" id="ARBA00022525"/>
    </source>
</evidence>
<comment type="subcellular location">
    <subcellularLocation>
        <location evidence="2">Secreted</location>
    </subcellularLocation>
</comment>
<dbReference type="GO" id="GO:0016042">
    <property type="term" value="P:lipid catabolic process"/>
    <property type="evidence" value="ECO:0007669"/>
    <property type="project" value="UniProtKB-KW"/>
</dbReference>
<dbReference type="Proteomes" id="UP000198287">
    <property type="component" value="Unassembled WGS sequence"/>
</dbReference>
<feature type="domain" description="Phospholipase A2-like central" evidence="9">
    <location>
        <begin position="108"/>
        <end position="206"/>
    </location>
</feature>
<evidence type="ECO:0000256" key="8">
    <source>
        <dbReference type="SAM" id="SignalP"/>
    </source>
</evidence>
<keyword evidence="8" id="KW-0732">Signal</keyword>
<keyword evidence="11" id="KW-1185">Reference proteome</keyword>
<evidence type="ECO:0000256" key="2">
    <source>
        <dbReference type="ARBA" id="ARBA00004613"/>
    </source>
</evidence>
<dbReference type="GO" id="GO:0004623">
    <property type="term" value="F:phospholipase A2 activity"/>
    <property type="evidence" value="ECO:0007669"/>
    <property type="project" value="UniProtKB-EC"/>
</dbReference>
<feature type="chain" id="PRO_5012533620" description="phospholipase A2" evidence="8">
    <location>
        <begin position="19"/>
        <end position="277"/>
    </location>
</feature>
<dbReference type="Pfam" id="PF05826">
    <property type="entry name" value="Phospholip_A2_2"/>
    <property type="match status" value="1"/>
</dbReference>
<dbReference type="OMA" id="IIRCEEY"/>
<dbReference type="EMBL" id="LNIX01000002">
    <property type="protein sequence ID" value="OXA58872.1"/>
    <property type="molecule type" value="Genomic_DNA"/>
</dbReference>
<keyword evidence="5" id="KW-0442">Lipid degradation</keyword>
<evidence type="ECO:0000259" key="9">
    <source>
        <dbReference type="Pfam" id="PF05826"/>
    </source>
</evidence>
<evidence type="ECO:0000313" key="11">
    <source>
        <dbReference type="Proteomes" id="UP000198287"/>
    </source>
</evidence>
<dbReference type="Gene3D" id="1.20.90.10">
    <property type="entry name" value="Phospholipase A2 domain"/>
    <property type="match status" value="1"/>
</dbReference>
<organism evidence="10 11">
    <name type="scientific">Folsomia candida</name>
    <name type="common">Springtail</name>
    <dbReference type="NCBI Taxonomy" id="158441"/>
    <lineage>
        <taxon>Eukaryota</taxon>
        <taxon>Metazoa</taxon>
        <taxon>Ecdysozoa</taxon>
        <taxon>Arthropoda</taxon>
        <taxon>Hexapoda</taxon>
        <taxon>Collembola</taxon>
        <taxon>Entomobryomorpha</taxon>
        <taxon>Isotomoidea</taxon>
        <taxon>Isotomidae</taxon>
        <taxon>Proisotominae</taxon>
        <taxon>Folsomia</taxon>
    </lineage>
</organism>
<dbReference type="AlphaFoldDB" id="A0A226EML0"/>
<comment type="cofactor">
    <cofactor evidence="1">
        <name>Ca(2+)</name>
        <dbReference type="ChEBI" id="CHEBI:29108"/>
    </cofactor>
</comment>
<keyword evidence="4" id="KW-0964">Secreted</keyword>
<sequence length="277" mass="31529">MEKYFIFCLIFLISQSFGELDDASLYPIIISTDGEKAVFILPELGCHVVQDLRLIHRIVSTRGGQNANLYRADASTVNGISQLCQSFQNETINATQFVVSLREKSILIFPGTHFCGAGNDAANYSDLGYYAETDKCCREHDYCKDFVDGWSCHSAMPILCNYSPFTRSHCHCDTKFRECLAQVNDTTSIHIGLLYFTVFGLKCFREDYPIIRCEEYGGFLNIHCQRYLLNTTMEKTFQFFDSPKFMLSGKGRTSTTLVMEEAVKKIMPQPQLDHSVH</sequence>
<dbReference type="GO" id="GO:0006644">
    <property type="term" value="P:phospholipid metabolic process"/>
    <property type="evidence" value="ECO:0007669"/>
    <property type="project" value="InterPro"/>
</dbReference>
<dbReference type="EC" id="3.1.1.4" evidence="3"/>
<evidence type="ECO:0000256" key="1">
    <source>
        <dbReference type="ARBA" id="ARBA00001913"/>
    </source>
</evidence>
<evidence type="ECO:0000313" key="10">
    <source>
        <dbReference type="EMBL" id="OXA58872.1"/>
    </source>
</evidence>
<dbReference type="SUPFAM" id="SSF48619">
    <property type="entry name" value="Phospholipase A2, PLA2"/>
    <property type="match status" value="1"/>
</dbReference>
<dbReference type="OrthoDB" id="10059604at2759"/>
<dbReference type="InterPro" id="IPR033113">
    <property type="entry name" value="PLA2_histidine"/>
</dbReference>
<protein>
    <recommendedName>
        <fullName evidence="3">phospholipase A2</fullName>
        <ecNumber evidence="3">3.1.1.4</ecNumber>
    </recommendedName>
    <alternativeName>
        <fullName evidence="7">Phosphatidylcholine 2-acylhydrolase</fullName>
    </alternativeName>
</protein>
<reference evidence="10 11" key="1">
    <citation type="submission" date="2015-12" db="EMBL/GenBank/DDBJ databases">
        <title>The genome of Folsomia candida.</title>
        <authorList>
            <person name="Faddeeva A."/>
            <person name="Derks M.F."/>
            <person name="Anvar Y."/>
            <person name="Smit S."/>
            <person name="Van Straalen N."/>
            <person name="Roelofs D."/>
        </authorList>
    </citation>
    <scope>NUCLEOTIDE SEQUENCE [LARGE SCALE GENOMIC DNA]</scope>
    <source>
        <strain evidence="10 11">VU population</strain>
        <tissue evidence="10">Whole body</tissue>
    </source>
</reference>
<dbReference type="InterPro" id="IPR016090">
    <property type="entry name" value="PLA2-like_dom"/>
</dbReference>
<dbReference type="STRING" id="158441.A0A226EML0"/>
<dbReference type="GO" id="GO:0005576">
    <property type="term" value="C:extracellular region"/>
    <property type="evidence" value="ECO:0007669"/>
    <property type="project" value="UniProtKB-SubCell"/>
</dbReference>
<accession>A0A226EML0</accession>
<keyword evidence="6" id="KW-0443">Lipid metabolism</keyword>
<evidence type="ECO:0000256" key="7">
    <source>
        <dbReference type="ARBA" id="ARBA00029903"/>
    </source>
</evidence>
<dbReference type="GO" id="GO:0050482">
    <property type="term" value="P:arachidonate secretion"/>
    <property type="evidence" value="ECO:0007669"/>
    <property type="project" value="InterPro"/>
</dbReference>
<dbReference type="PANTHER" id="PTHR12253">
    <property type="entry name" value="RH14732P"/>
    <property type="match status" value="1"/>
</dbReference>
<evidence type="ECO:0000256" key="3">
    <source>
        <dbReference type="ARBA" id="ARBA00013278"/>
    </source>
</evidence>
<feature type="signal peptide" evidence="8">
    <location>
        <begin position="1"/>
        <end position="18"/>
    </location>
</feature>
<gene>
    <name evidence="10" type="ORF">Fcan01_06301</name>
</gene>
<dbReference type="InterPro" id="IPR036444">
    <property type="entry name" value="PLipase_A2_dom_sf"/>
</dbReference>
<dbReference type="PROSITE" id="PS00118">
    <property type="entry name" value="PA2_HIS"/>
    <property type="match status" value="1"/>
</dbReference>
<evidence type="ECO:0000256" key="5">
    <source>
        <dbReference type="ARBA" id="ARBA00022963"/>
    </source>
</evidence>
<evidence type="ECO:0000256" key="6">
    <source>
        <dbReference type="ARBA" id="ARBA00023098"/>
    </source>
</evidence>
<name>A0A226EML0_FOLCA</name>
<proteinExistence type="predicted"/>